<dbReference type="Proteomes" id="UP000008827">
    <property type="component" value="Chromosome 3"/>
</dbReference>
<proteinExistence type="predicted"/>
<keyword evidence="1" id="KW-1133">Transmembrane helix</keyword>
<dbReference type="FunCoup" id="A0A0R0KPJ9">
    <property type="interactions" value="2217"/>
</dbReference>
<keyword evidence="4" id="KW-1185">Reference proteome</keyword>
<dbReference type="STRING" id="3847.A0A0R0KPJ9"/>
<reference evidence="2" key="3">
    <citation type="submission" date="2018-07" db="EMBL/GenBank/DDBJ databases">
        <title>WGS assembly of Glycine max.</title>
        <authorList>
            <person name="Schmutz J."/>
            <person name="Cannon S."/>
            <person name="Schlueter J."/>
            <person name="Ma J."/>
            <person name="Mitros T."/>
            <person name="Nelson W."/>
            <person name="Hyten D."/>
            <person name="Song Q."/>
            <person name="Thelen J."/>
            <person name="Cheng J."/>
            <person name="Xu D."/>
            <person name="Hellsten U."/>
            <person name="May G."/>
            <person name="Yu Y."/>
            <person name="Sakurai T."/>
            <person name="Umezawa T."/>
            <person name="Bhattacharyya M."/>
            <person name="Sandhu D."/>
            <person name="Valliyodan B."/>
            <person name="Lindquist E."/>
            <person name="Peto M."/>
            <person name="Grant D."/>
            <person name="Shu S."/>
            <person name="Goodstein D."/>
            <person name="Barry K."/>
            <person name="Futrell-Griggs M."/>
            <person name="Abernathy B."/>
            <person name="Du J."/>
            <person name="Tian Z."/>
            <person name="Zhu L."/>
            <person name="Gill N."/>
            <person name="Joshi T."/>
            <person name="Libault M."/>
            <person name="Sethuraman A."/>
            <person name="Zhang X."/>
            <person name="Shinozaki K."/>
            <person name="Nguyen H."/>
            <person name="Wing R."/>
            <person name="Cregan P."/>
            <person name="Specht J."/>
            <person name="Grimwood J."/>
            <person name="Rokhsar D."/>
            <person name="Stacey G."/>
            <person name="Shoemaker R."/>
            <person name="Jackson S."/>
        </authorList>
    </citation>
    <scope>NUCLEOTIDE SEQUENCE</scope>
    <source>
        <tissue evidence="2">Callus</tissue>
    </source>
</reference>
<dbReference type="EnsemblPlants" id="KRH68940">
    <property type="protein sequence ID" value="KRH68940"/>
    <property type="gene ID" value="GLYMA_03G259400"/>
</dbReference>
<feature type="transmembrane region" description="Helical" evidence="1">
    <location>
        <begin position="91"/>
        <end position="112"/>
    </location>
</feature>
<evidence type="ECO:0000313" key="3">
    <source>
        <dbReference type="EnsemblPlants" id="KRH68940"/>
    </source>
</evidence>
<dbReference type="AlphaFoldDB" id="A0A0R0KPJ9"/>
<evidence type="ECO:0000313" key="4">
    <source>
        <dbReference type="Proteomes" id="UP000008827"/>
    </source>
</evidence>
<gene>
    <name evidence="3" type="primary">LOC100788269</name>
    <name evidence="2" type="ORF">GLYMA_03G259400</name>
</gene>
<accession>A0A0R0KPJ9</accession>
<dbReference type="Pfam" id="PF13301">
    <property type="entry name" value="DUF4079"/>
    <property type="match status" value="1"/>
</dbReference>
<evidence type="ECO:0000313" key="2">
    <source>
        <dbReference type="EMBL" id="KRH68940.1"/>
    </source>
</evidence>
<dbReference type="InterPro" id="IPR025067">
    <property type="entry name" value="DUF4079"/>
</dbReference>
<dbReference type="Gramene" id="KRH68940">
    <property type="protein sequence ID" value="KRH68940"/>
    <property type="gene ID" value="GLYMA_03G259400"/>
</dbReference>
<dbReference type="PANTHER" id="PTHR34679:SF2">
    <property type="entry name" value="OS02G0122500 PROTEIN"/>
    <property type="match status" value="1"/>
</dbReference>
<reference evidence="2 3" key="1">
    <citation type="journal article" date="2010" name="Nature">
        <title>Genome sequence of the palaeopolyploid soybean.</title>
        <authorList>
            <person name="Schmutz J."/>
            <person name="Cannon S.B."/>
            <person name="Schlueter J."/>
            <person name="Ma J."/>
            <person name="Mitros T."/>
            <person name="Nelson W."/>
            <person name="Hyten D.L."/>
            <person name="Song Q."/>
            <person name="Thelen J.J."/>
            <person name="Cheng J."/>
            <person name="Xu D."/>
            <person name="Hellsten U."/>
            <person name="May G.D."/>
            <person name="Yu Y."/>
            <person name="Sakurai T."/>
            <person name="Umezawa T."/>
            <person name="Bhattacharyya M.K."/>
            <person name="Sandhu D."/>
            <person name="Valliyodan B."/>
            <person name="Lindquist E."/>
            <person name="Peto M."/>
            <person name="Grant D."/>
            <person name="Shu S."/>
            <person name="Goodstein D."/>
            <person name="Barry K."/>
            <person name="Futrell-Griggs M."/>
            <person name="Abernathy B."/>
            <person name="Du J."/>
            <person name="Tian Z."/>
            <person name="Zhu L."/>
            <person name="Gill N."/>
            <person name="Joshi T."/>
            <person name="Libault M."/>
            <person name="Sethuraman A."/>
            <person name="Zhang X.-C."/>
            <person name="Shinozaki K."/>
            <person name="Nguyen H.T."/>
            <person name="Wing R.A."/>
            <person name="Cregan P."/>
            <person name="Specht J."/>
            <person name="Grimwood J."/>
            <person name="Rokhsar D."/>
            <person name="Stacey G."/>
            <person name="Shoemaker R.C."/>
            <person name="Jackson S.A."/>
        </authorList>
    </citation>
    <scope>NUCLEOTIDE SEQUENCE</scope>
    <source>
        <strain evidence="3">cv. Williams 82</strain>
        <tissue evidence="2">Callus</tissue>
    </source>
</reference>
<evidence type="ECO:0000256" key="1">
    <source>
        <dbReference type="SAM" id="Phobius"/>
    </source>
</evidence>
<dbReference type="PaxDb" id="3847-GLYMA03G42050.1"/>
<organism evidence="2">
    <name type="scientific">Glycine max</name>
    <name type="common">Soybean</name>
    <name type="synonym">Glycine hispida</name>
    <dbReference type="NCBI Taxonomy" id="3847"/>
    <lineage>
        <taxon>Eukaryota</taxon>
        <taxon>Viridiplantae</taxon>
        <taxon>Streptophyta</taxon>
        <taxon>Embryophyta</taxon>
        <taxon>Tracheophyta</taxon>
        <taxon>Spermatophyta</taxon>
        <taxon>Magnoliopsida</taxon>
        <taxon>eudicotyledons</taxon>
        <taxon>Gunneridae</taxon>
        <taxon>Pentapetalae</taxon>
        <taxon>rosids</taxon>
        <taxon>fabids</taxon>
        <taxon>Fabales</taxon>
        <taxon>Fabaceae</taxon>
        <taxon>Papilionoideae</taxon>
        <taxon>50 kb inversion clade</taxon>
        <taxon>NPAAA clade</taxon>
        <taxon>indigoferoid/millettioid clade</taxon>
        <taxon>Phaseoleae</taxon>
        <taxon>Glycine</taxon>
        <taxon>Glycine subgen. Soja</taxon>
    </lineage>
</organism>
<sequence length="233" mass="25817">MAATLTLLKLPILPNKPLLPRPSTSKLFPLPSIYSKLNIPKDYIVSPNNIDALKPAFLSLSAITFPLLLETKDALAVGGEFGILEGRSFALIHPIVMGSFFLYTLWAGYLGWQWRRVRTIQNDINDLKKQVKPTPVTPDGKPVEEASPSPVELQIQQLTEERKELIKGSYKDRHFNAGSILLGFGVLESIGGGVNTWFRTGKLFPGPHLFAGAAITVLWETSRVAWTINAKRK</sequence>
<name>A0A0R0KPJ9_SOYBN</name>
<dbReference type="PANTHER" id="PTHR34679">
    <property type="match status" value="1"/>
</dbReference>
<protein>
    <submittedName>
        <fullName evidence="2 3">Uncharacterized protein</fullName>
    </submittedName>
</protein>
<keyword evidence="1" id="KW-0472">Membrane</keyword>
<keyword evidence="1" id="KW-0812">Transmembrane</keyword>
<reference evidence="3" key="2">
    <citation type="submission" date="2018-02" db="UniProtKB">
        <authorList>
            <consortium name="EnsemblPlants"/>
        </authorList>
    </citation>
    <scope>IDENTIFICATION</scope>
    <source>
        <strain evidence="3">Williams 82</strain>
    </source>
</reference>
<dbReference type="SMR" id="A0A0R0KPJ9"/>
<dbReference type="OMA" id="AWTINAK"/>
<dbReference type="EMBL" id="CM000836">
    <property type="protein sequence ID" value="KRH68940.1"/>
    <property type="molecule type" value="Genomic_DNA"/>
</dbReference>